<gene>
    <name evidence="1" type="ORF">ACI1P1_10325</name>
</gene>
<evidence type="ECO:0000313" key="2">
    <source>
        <dbReference type="Proteomes" id="UP001631969"/>
    </source>
</evidence>
<proteinExistence type="predicted"/>
<reference evidence="1" key="1">
    <citation type="submission" date="2024-12" db="EMBL/GenBank/DDBJ databases">
        <authorList>
            <person name="Wu N."/>
        </authorList>
    </citation>
    <scope>NUCLEOTIDE SEQUENCE</scope>
    <source>
        <strain evidence="1">P15</strain>
    </source>
</reference>
<dbReference type="Proteomes" id="UP001631969">
    <property type="component" value="Unassembled WGS sequence"/>
</dbReference>
<protein>
    <submittedName>
        <fullName evidence="1">Glycosyltransferase family 2 protein</fullName>
    </submittedName>
</protein>
<comment type="caution">
    <text evidence="1">The sequence shown here is derived from an EMBL/GenBank/DDBJ whole genome shotgun (WGS) entry which is preliminary data.</text>
</comment>
<evidence type="ECO:0000313" key="1">
    <source>
        <dbReference type="EMBL" id="MFM9328683.1"/>
    </source>
</evidence>
<dbReference type="EMBL" id="JBJURJ010000006">
    <property type="protein sequence ID" value="MFM9328683.1"/>
    <property type="molecule type" value="Genomic_DNA"/>
</dbReference>
<name>A0ACC7NVD1_9BACL</name>
<sequence>MIDYKDRGWEIPLHSINEFKSKSKDYCVCVPVINEGEKIKKQILRMSPFSEWVDIIILDGGSTDGSLNPDFLMKNGIRALLTKQDKGKLSAQLRMGFGFALQQGYKGIITVDGNGKDGVEAIPEFVRSMEQGFDFVQGSRYIPGGTEINTPLSRKLAIKIMHAPFLSLLSRHHYTDTTNGFRGHSSRFLLDHRLQPFRSIFDSYELLAYITVKAPRLGYKVKEIPVSRIYPEGKIPTKISPWKGNLLLIKILWRTMLGVYDPINHKDSGNNGLSS</sequence>
<organism evidence="1 2">
    <name type="scientific">Paenibacillus mesotrionivorans</name>
    <dbReference type="NCBI Taxonomy" id="3160968"/>
    <lineage>
        <taxon>Bacteria</taxon>
        <taxon>Bacillati</taxon>
        <taxon>Bacillota</taxon>
        <taxon>Bacilli</taxon>
        <taxon>Bacillales</taxon>
        <taxon>Paenibacillaceae</taxon>
        <taxon>Paenibacillus</taxon>
    </lineage>
</organism>
<keyword evidence="2" id="KW-1185">Reference proteome</keyword>
<accession>A0ACC7NVD1</accession>